<evidence type="ECO:0000313" key="6">
    <source>
        <dbReference type="EMBL" id="KAF3031643.1"/>
    </source>
</evidence>
<evidence type="ECO:0000256" key="2">
    <source>
        <dbReference type="ARBA" id="ARBA00022692"/>
    </source>
</evidence>
<sequence>MLNPLKALHYRIRIDLIQSLCRLVFAGLHAVQWRDAYLGDLCCSLTYSFA</sequence>
<keyword evidence="7" id="KW-1185">Reference proteome</keyword>
<comment type="caution">
    <text evidence="6">The sequence shown here is derived from an EMBL/GenBank/DDBJ whole genome shotgun (WGS) entry which is preliminary data.</text>
</comment>
<keyword evidence="3" id="KW-1133">Transmembrane helix</keyword>
<evidence type="ECO:0000256" key="4">
    <source>
        <dbReference type="ARBA" id="ARBA00023136"/>
    </source>
</evidence>
<reference evidence="6" key="1">
    <citation type="submission" date="2019-04" db="EMBL/GenBank/DDBJ databases">
        <title>Sequencing of skin fungus with MAO and IRED activity.</title>
        <authorList>
            <person name="Marsaioli A.J."/>
            <person name="Bonatto J.M.C."/>
            <person name="Reis Junior O."/>
        </authorList>
    </citation>
    <scope>NUCLEOTIDE SEQUENCE</scope>
    <source>
        <strain evidence="6">28M1</strain>
    </source>
</reference>
<evidence type="ECO:0000256" key="3">
    <source>
        <dbReference type="ARBA" id="ARBA00022989"/>
    </source>
</evidence>
<gene>
    <name evidence="6" type="ORF">E8E12_000505</name>
</gene>
<keyword evidence="4" id="KW-0472">Membrane</keyword>
<organism evidence="6 7">
    <name type="scientific">Didymella heteroderae</name>
    <dbReference type="NCBI Taxonomy" id="1769908"/>
    <lineage>
        <taxon>Eukaryota</taxon>
        <taxon>Fungi</taxon>
        <taxon>Dikarya</taxon>
        <taxon>Ascomycota</taxon>
        <taxon>Pezizomycotina</taxon>
        <taxon>Dothideomycetes</taxon>
        <taxon>Pleosporomycetidae</taxon>
        <taxon>Pleosporales</taxon>
        <taxon>Pleosporineae</taxon>
        <taxon>Didymellaceae</taxon>
        <taxon>Didymella</taxon>
    </lineage>
</organism>
<dbReference type="OrthoDB" id="9970435at2759"/>
<accession>A0A9P4WGC7</accession>
<dbReference type="Pfam" id="PF03124">
    <property type="entry name" value="EXS"/>
    <property type="match status" value="1"/>
</dbReference>
<dbReference type="Proteomes" id="UP000758155">
    <property type="component" value="Unassembled WGS sequence"/>
</dbReference>
<evidence type="ECO:0000256" key="1">
    <source>
        <dbReference type="ARBA" id="ARBA00004141"/>
    </source>
</evidence>
<evidence type="ECO:0000259" key="5">
    <source>
        <dbReference type="Pfam" id="PF03124"/>
    </source>
</evidence>
<dbReference type="GO" id="GO:0016020">
    <property type="term" value="C:membrane"/>
    <property type="evidence" value="ECO:0007669"/>
    <property type="project" value="UniProtKB-SubCell"/>
</dbReference>
<dbReference type="AlphaFoldDB" id="A0A9P4WGC7"/>
<feature type="domain" description="EXS" evidence="5">
    <location>
        <begin position="1"/>
        <end position="49"/>
    </location>
</feature>
<proteinExistence type="predicted"/>
<dbReference type="InterPro" id="IPR004342">
    <property type="entry name" value="EXS_C"/>
</dbReference>
<name>A0A9P4WGC7_9PLEO</name>
<protein>
    <recommendedName>
        <fullName evidence="5">EXS domain-containing protein</fullName>
    </recommendedName>
</protein>
<comment type="subcellular location">
    <subcellularLocation>
        <location evidence="1">Membrane</location>
        <topology evidence="1">Multi-pass membrane protein</topology>
    </subcellularLocation>
</comment>
<dbReference type="EMBL" id="SWKV01000130">
    <property type="protein sequence ID" value="KAF3031643.1"/>
    <property type="molecule type" value="Genomic_DNA"/>
</dbReference>
<evidence type="ECO:0000313" key="7">
    <source>
        <dbReference type="Proteomes" id="UP000758155"/>
    </source>
</evidence>
<keyword evidence="2" id="KW-0812">Transmembrane</keyword>